<comment type="caution">
    <text evidence="3">The sequence shown here is derived from an EMBL/GenBank/DDBJ whole genome shotgun (WGS) entry which is preliminary data.</text>
</comment>
<evidence type="ECO:0000256" key="1">
    <source>
        <dbReference type="SAM" id="SignalP"/>
    </source>
</evidence>
<dbReference type="EMBL" id="JBHSDU010000015">
    <property type="protein sequence ID" value="MFC4313928.1"/>
    <property type="molecule type" value="Genomic_DNA"/>
</dbReference>
<dbReference type="Gene3D" id="2.60.40.1250">
    <property type="entry name" value="Thiol:disulfide interchange protein DsbD, N-terminal domain"/>
    <property type="match status" value="1"/>
</dbReference>
<feature type="signal peptide" evidence="1">
    <location>
        <begin position="1"/>
        <end position="22"/>
    </location>
</feature>
<dbReference type="RefSeq" id="WP_380604689.1">
    <property type="nucleotide sequence ID" value="NZ_JBHSDU010000015.1"/>
</dbReference>
<accession>A0ABV8T4R1</accession>
<keyword evidence="4" id="KW-1185">Reference proteome</keyword>
<dbReference type="Proteomes" id="UP001595904">
    <property type="component" value="Unassembled WGS sequence"/>
</dbReference>
<dbReference type="Pfam" id="PF11412">
    <property type="entry name" value="DsbD_N"/>
    <property type="match status" value="1"/>
</dbReference>
<feature type="chain" id="PRO_5045613377" evidence="1">
    <location>
        <begin position="23"/>
        <end position="155"/>
    </location>
</feature>
<gene>
    <name evidence="3" type="ORF">ACFPN2_32945</name>
</gene>
<evidence type="ECO:0000313" key="3">
    <source>
        <dbReference type="EMBL" id="MFC4313928.1"/>
    </source>
</evidence>
<evidence type="ECO:0000313" key="4">
    <source>
        <dbReference type="Proteomes" id="UP001595904"/>
    </source>
</evidence>
<name>A0ABV8T4R1_9GAMM</name>
<reference evidence="4" key="1">
    <citation type="journal article" date="2019" name="Int. J. Syst. Evol. Microbiol.">
        <title>The Global Catalogue of Microorganisms (GCM) 10K type strain sequencing project: providing services to taxonomists for standard genome sequencing and annotation.</title>
        <authorList>
            <consortium name="The Broad Institute Genomics Platform"/>
            <consortium name="The Broad Institute Genome Sequencing Center for Infectious Disease"/>
            <person name="Wu L."/>
            <person name="Ma J."/>
        </authorList>
    </citation>
    <scope>NUCLEOTIDE SEQUENCE [LARGE SCALE GENOMIC DNA]</scope>
    <source>
        <strain evidence="4">CGMCC 1.10759</strain>
    </source>
</reference>
<dbReference type="InterPro" id="IPR036929">
    <property type="entry name" value="DsbDN_sf"/>
</dbReference>
<protein>
    <submittedName>
        <fullName evidence="3">Protein-disulfide reductase DsbD domain-containing protein</fullName>
    </submittedName>
</protein>
<evidence type="ECO:0000259" key="2">
    <source>
        <dbReference type="Pfam" id="PF11412"/>
    </source>
</evidence>
<keyword evidence="1" id="KW-0732">Signal</keyword>
<dbReference type="InterPro" id="IPR028250">
    <property type="entry name" value="DsbDN"/>
</dbReference>
<feature type="domain" description="Thiol:disulfide interchange protein DsbD N-terminal" evidence="2">
    <location>
        <begin position="37"/>
        <end position="147"/>
    </location>
</feature>
<organism evidence="3 4">
    <name type="scientific">Steroidobacter flavus</name>
    <dbReference type="NCBI Taxonomy" id="1842136"/>
    <lineage>
        <taxon>Bacteria</taxon>
        <taxon>Pseudomonadati</taxon>
        <taxon>Pseudomonadota</taxon>
        <taxon>Gammaproteobacteria</taxon>
        <taxon>Steroidobacterales</taxon>
        <taxon>Steroidobacteraceae</taxon>
        <taxon>Steroidobacter</taxon>
    </lineage>
</organism>
<sequence length="155" mass="17157">MNLRPLLLAGTLALAALSSAWADETGLQWQWRVEPSKVNAGDEVEIVFSAAIPEGQILYSSDFAAELGPRPAKFVFEANDSVELQGPVTAVQSQRRKDKVFGTEYTYFASRAEFRQKVRVLKTGTNVTGRIDGQTCQEKDGVCLLFKEPFSVRLN</sequence>
<proteinExistence type="predicted"/>